<keyword evidence="2" id="KW-1185">Reference proteome</keyword>
<evidence type="ECO:0000313" key="2">
    <source>
        <dbReference type="Proteomes" id="UP001500707"/>
    </source>
</evidence>
<organism evidence="1 2">
    <name type="scientific">Streptomyces osmaniensis</name>
    <dbReference type="NCBI Taxonomy" id="593134"/>
    <lineage>
        <taxon>Bacteria</taxon>
        <taxon>Bacillati</taxon>
        <taxon>Actinomycetota</taxon>
        <taxon>Actinomycetes</taxon>
        <taxon>Kitasatosporales</taxon>
        <taxon>Streptomycetaceae</taxon>
        <taxon>Streptomyces</taxon>
    </lineage>
</organism>
<dbReference type="RefSeq" id="WP_346185526.1">
    <property type="nucleotide sequence ID" value="NZ_BAABCE010000019.1"/>
</dbReference>
<name>A0ABP6YJ61_9ACTN</name>
<dbReference type="Proteomes" id="UP001500707">
    <property type="component" value="Unassembled WGS sequence"/>
</dbReference>
<comment type="caution">
    <text evidence="1">The sequence shown here is derived from an EMBL/GenBank/DDBJ whole genome shotgun (WGS) entry which is preliminary data.</text>
</comment>
<sequence length="56" mass="5513">MSFFGGAGDLELFLSRARVMSVGAVPVCLAATSASRLGLAAAALPSALFLASIEGA</sequence>
<dbReference type="EMBL" id="BAABCE010000019">
    <property type="protein sequence ID" value="GAA3582909.1"/>
    <property type="molecule type" value="Genomic_DNA"/>
</dbReference>
<proteinExistence type="predicted"/>
<evidence type="ECO:0000313" key="1">
    <source>
        <dbReference type="EMBL" id="GAA3582909.1"/>
    </source>
</evidence>
<reference evidence="2" key="1">
    <citation type="journal article" date="2019" name="Int. J. Syst. Evol. Microbiol.">
        <title>The Global Catalogue of Microorganisms (GCM) 10K type strain sequencing project: providing services to taxonomists for standard genome sequencing and annotation.</title>
        <authorList>
            <consortium name="The Broad Institute Genomics Platform"/>
            <consortium name="The Broad Institute Genome Sequencing Center for Infectious Disease"/>
            <person name="Wu L."/>
            <person name="Ma J."/>
        </authorList>
    </citation>
    <scope>NUCLEOTIDE SEQUENCE [LARGE SCALE GENOMIC DNA]</scope>
    <source>
        <strain evidence="2">JCM 17656</strain>
    </source>
</reference>
<protein>
    <submittedName>
        <fullName evidence="1">Uncharacterized protein</fullName>
    </submittedName>
</protein>
<gene>
    <name evidence="1" type="ORF">GCM10022295_75100</name>
</gene>
<accession>A0ABP6YJ61</accession>